<evidence type="ECO:0000256" key="7">
    <source>
        <dbReference type="SAM" id="MobiDB-lite"/>
    </source>
</evidence>
<evidence type="ECO:0000256" key="1">
    <source>
        <dbReference type="ARBA" id="ARBA00004651"/>
    </source>
</evidence>
<feature type="transmembrane region" description="Helical" evidence="8">
    <location>
        <begin position="430"/>
        <end position="457"/>
    </location>
</feature>
<accession>A0AAN9G7N0</accession>
<evidence type="ECO:0000256" key="4">
    <source>
        <dbReference type="ARBA" id="ARBA00022692"/>
    </source>
</evidence>
<feature type="domain" description="Concentrative nucleoside transporter N-terminal" evidence="9">
    <location>
        <begin position="198"/>
        <end position="269"/>
    </location>
</feature>
<dbReference type="PANTHER" id="PTHR10590:SF4">
    <property type="entry name" value="SOLUTE CARRIER FAMILY 28 MEMBER 3"/>
    <property type="match status" value="1"/>
</dbReference>
<feature type="transmembrane region" description="Helical" evidence="8">
    <location>
        <begin position="352"/>
        <end position="374"/>
    </location>
</feature>
<keyword evidence="12" id="KW-1185">Reference proteome</keyword>
<dbReference type="GO" id="GO:0005886">
    <property type="term" value="C:plasma membrane"/>
    <property type="evidence" value="ECO:0007669"/>
    <property type="project" value="UniProtKB-SubCell"/>
</dbReference>
<feature type="domain" description="Concentrative nucleoside transporter C-terminal" evidence="10">
    <location>
        <begin position="381"/>
        <end position="622"/>
    </location>
</feature>
<dbReference type="GO" id="GO:0005415">
    <property type="term" value="F:nucleoside:sodium symporter activity"/>
    <property type="evidence" value="ECO:0007669"/>
    <property type="project" value="TreeGrafter"/>
</dbReference>
<comment type="caution">
    <text evidence="11">The sequence shown here is derived from an EMBL/GenBank/DDBJ whole genome shotgun (WGS) entry which is preliminary data.</text>
</comment>
<evidence type="ECO:0000256" key="5">
    <source>
        <dbReference type="ARBA" id="ARBA00022989"/>
    </source>
</evidence>
<keyword evidence="6 8" id="KW-0472">Membrane</keyword>
<feature type="transmembrane region" description="Helical" evidence="8">
    <location>
        <begin position="380"/>
        <end position="400"/>
    </location>
</feature>
<proteinExistence type="inferred from homology"/>
<feature type="region of interest" description="Disordered" evidence="7">
    <location>
        <begin position="1"/>
        <end position="53"/>
    </location>
</feature>
<feature type="transmembrane region" description="Helical" evidence="8">
    <location>
        <begin position="567"/>
        <end position="592"/>
    </location>
</feature>
<feature type="transmembrane region" description="Helical" evidence="8">
    <location>
        <begin position="85"/>
        <end position="104"/>
    </location>
</feature>
<comment type="similarity">
    <text evidence="2">Belongs to the concentrative nucleoside transporter (CNT) (TC 2.A.41) family.</text>
</comment>
<dbReference type="InterPro" id="IPR002668">
    <property type="entry name" value="CNT_N_dom"/>
</dbReference>
<evidence type="ECO:0000256" key="6">
    <source>
        <dbReference type="ARBA" id="ARBA00023136"/>
    </source>
</evidence>
<evidence type="ECO:0000259" key="9">
    <source>
        <dbReference type="Pfam" id="PF01773"/>
    </source>
</evidence>
<keyword evidence="5 8" id="KW-1133">Transmembrane helix</keyword>
<evidence type="ECO:0000313" key="12">
    <source>
        <dbReference type="Proteomes" id="UP001374579"/>
    </source>
</evidence>
<keyword evidence="4 8" id="KW-0812">Transmembrane</keyword>
<feature type="transmembrane region" description="Helical" evidence="8">
    <location>
        <begin position="168"/>
        <end position="187"/>
    </location>
</feature>
<dbReference type="Proteomes" id="UP001374579">
    <property type="component" value="Unassembled WGS sequence"/>
</dbReference>
<gene>
    <name evidence="11" type="ORF">V1264_004878</name>
</gene>
<feature type="transmembrane region" description="Helical" evidence="8">
    <location>
        <begin position="196"/>
        <end position="214"/>
    </location>
</feature>
<evidence type="ECO:0000256" key="3">
    <source>
        <dbReference type="ARBA" id="ARBA00022475"/>
    </source>
</evidence>
<name>A0AAN9G7N0_9CAEN</name>
<reference evidence="11 12" key="1">
    <citation type="submission" date="2024-02" db="EMBL/GenBank/DDBJ databases">
        <title>Chromosome-scale genome assembly of the rough periwinkle Littorina saxatilis.</title>
        <authorList>
            <person name="De Jode A."/>
            <person name="Faria R."/>
            <person name="Formenti G."/>
            <person name="Sims Y."/>
            <person name="Smith T.P."/>
            <person name="Tracey A."/>
            <person name="Wood J.M.D."/>
            <person name="Zagrodzka Z.B."/>
            <person name="Johannesson K."/>
            <person name="Butlin R.K."/>
            <person name="Leder E.H."/>
        </authorList>
    </citation>
    <scope>NUCLEOTIDE SEQUENCE [LARGE SCALE GENOMIC DNA]</scope>
    <source>
        <strain evidence="11">Snail1</strain>
        <tissue evidence="11">Muscle</tissue>
    </source>
</reference>
<dbReference type="Pfam" id="PF07662">
    <property type="entry name" value="Nucleos_tra2_C"/>
    <property type="match status" value="1"/>
</dbReference>
<dbReference type="AlphaFoldDB" id="A0AAN9G7N0"/>
<sequence length="625" mass="69261">MESNHKHNNNNSKDTDPLNTPPDKEKETAILFENHLAPDDDNDSFYDSSDDDDDEKMREAACVNRVVIRLQRGVSRVTNAVNDRFGGHFLAIVCVLLYFAYFIYAMYYRFGDESSIRLLVCTILGVMIAVRHQVCKLVGRTSLARWWKGEKSPAAARRVHTVRFFTKWLLYGGVGAFMAYVIVDVAIKDADKLRSLPGIFVFLLICFLFSSAPAKVNWHTIYWSVGMQFILAVLVMRWQGGKNAVLWVQSRLDEFFANSKPASQLMFGEKYYDHYMIFGALPIVFLTNSALAMLYYLGAMQFLVKAIGNSLRFVLGTSAIESTGVAASIFMEGASAMLALRPYLGKLTHSELFALTSACLSSIGGAFLAILAQLGIPVEFMLPAMVISAPATFAVCKLIAPETRKAKKITFGGELPLDMQYSSILEAAQAGAISVVSLVANVVVVAFAFFALIAWANETCTWFGDRVGIQQLTMEKVLSYLFYPLALLMGVDLDDCRNVAMLMGLRLSSSNFVALLKMAQLVGNRHQFQQYSMIPNATVTYVGDHIILDQLNVTLIEGYISRRSEAIATYALCGFSGILSMFITLGIMTTLVPHRRKWLTSQAFTLLMAGNLANFMVGCFAGMLV</sequence>
<dbReference type="PANTHER" id="PTHR10590">
    <property type="entry name" value="SODIUM/NUCLEOSIDE COTRANSPORTER"/>
    <property type="match status" value="1"/>
</dbReference>
<evidence type="ECO:0000256" key="8">
    <source>
        <dbReference type="SAM" id="Phobius"/>
    </source>
</evidence>
<feature type="compositionally biased region" description="Acidic residues" evidence="7">
    <location>
        <begin position="39"/>
        <end position="53"/>
    </location>
</feature>
<dbReference type="Pfam" id="PF01773">
    <property type="entry name" value="Nucleos_tra2_N"/>
    <property type="match status" value="1"/>
</dbReference>
<keyword evidence="3" id="KW-1003">Cell membrane</keyword>
<feature type="transmembrane region" description="Helical" evidence="8">
    <location>
        <begin position="604"/>
        <end position="624"/>
    </location>
</feature>
<organism evidence="11 12">
    <name type="scientific">Littorina saxatilis</name>
    <dbReference type="NCBI Taxonomy" id="31220"/>
    <lineage>
        <taxon>Eukaryota</taxon>
        <taxon>Metazoa</taxon>
        <taxon>Spiralia</taxon>
        <taxon>Lophotrochozoa</taxon>
        <taxon>Mollusca</taxon>
        <taxon>Gastropoda</taxon>
        <taxon>Caenogastropoda</taxon>
        <taxon>Littorinimorpha</taxon>
        <taxon>Littorinoidea</taxon>
        <taxon>Littorinidae</taxon>
        <taxon>Littorina</taxon>
    </lineage>
</organism>
<evidence type="ECO:0000259" key="10">
    <source>
        <dbReference type="Pfam" id="PF07662"/>
    </source>
</evidence>
<dbReference type="EMBL" id="JBAMIC010000013">
    <property type="protein sequence ID" value="KAK7097982.1"/>
    <property type="molecule type" value="Genomic_DNA"/>
</dbReference>
<protein>
    <submittedName>
        <fullName evidence="11">Uncharacterized protein</fullName>
    </submittedName>
</protein>
<feature type="transmembrane region" description="Helical" evidence="8">
    <location>
        <begin position="275"/>
        <end position="298"/>
    </location>
</feature>
<evidence type="ECO:0000256" key="2">
    <source>
        <dbReference type="ARBA" id="ARBA00009033"/>
    </source>
</evidence>
<feature type="transmembrane region" description="Helical" evidence="8">
    <location>
        <begin position="477"/>
        <end position="493"/>
    </location>
</feature>
<dbReference type="InterPro" id="IPR008276">
    <property type="entry name" value="C_nuclsd_transpt"/>
</dbReference>
<comment type="subcellular location">
    <subcellularLocation>
        <location evidence="1">Cell membrane</location>
        <topology evidence="1">Multi-pass membrane protein</topology>
    </subcellularLocation>
</comment>
<dbReference type="InterPro" id="IPR011657">
    <property type="entry name" value="CNT_C_dom"/>
</dbReference>
<evidence type="ECO:0000313" key="11">
    <source>
        <dbReference type="EMBL" id="KAK7097982.1"/>
    </source>
</evidence>
<feature type="transmembrane region" description="Helical" evidence="8">
    <location>
        <begin position="220"/>
        <end position="238"/>
    </location>
</feature>
<feature type="transmembrane region" description="Helical" evidence="8">
    <location>
        <begin position="116"/>
        <end position="134"/>
    </location>
</feature>